<accession>A0A4V3D6W7</accession>
<comment type="caution">
    <text evidence="20">The sequence shown here is derived from an EMBL/GenBank/DDBJ whole genome shotgun (WGS) entry which is preliminary data.</text>
</comment>
<evidence type="ECO:0000256" key="6">
    <source>
        <dbReference type="ARBA" id="ARBA00022475"/>
    </source>
</evidence>
<reference evidence="20 21" key="1">
    <citation type="submission" date="2019-03" db="EMBL/GenBank/DDBJ databases">
        <title>Genomic Encyclopedia of Type Strains, Phase IV (KMG-IV): sequencing the most valuable type-strain genomes for metagenomic binning, comparative biology and taxonomic classification.</title>
        <authorList>
            <person name="Goeker M."/>
        </authorList>
    </citation>
    <scope>NUCLEOTIDE SEQUENCE [LARGE SCALE GENOMIC DNA]</scope>
    <source>
        <strain evidence="20 21">DSM 103792</strain>
    </source>
</reference>
<evidence type="ECO:0000256" key="13">
    <source>
        <dbReference type="ARBA" id="ARBA00022989"/>
    </source>
</evidence>
<keyword evidence="15 16" id="KW-0472">Membrane</keyword>
<name>A0A4V3D6W7_9GAMM</name>
<feature type="transmembrane region" description="Helical" evidence="19">
    <location>
        <begin position="21"/>
        <end position="43"/>
    </location>
</feature>
<comment type="cofactor">
    <cofactor evidence="18">
        <name>heme</name>
        <dbReference type="ChEBI" id="CHEBI:30413"/>
    </cofactor>
    <text evidence="18">The heme is bound between the two transmembrane subunits.</text>
</comment>
<dbReference type="PIRSF" id="PIRSF000169">
    <property type="entry name" value="SDH_D"/>
    <property type="match status" value="1"/>
</dbReference>
<evidence type="ECO:0000313" key="20">
    <source>
        <dbReference type="EMBL" id="TDQ45547.1"/>
    </source>
</evidence>
<evidence type="ECO:0000256" key="2">
    <source>
        <dbReference type="ARBA" id="ARBA00004429"/>
    </source>
</evidence>
<dbReference type="GO" id="GO:0009055">
    <property type="term" value="F:electron transfer activity"/>
    <property type="evidence" value="ECO:0007669"/>
    <property type="project" value="TreeGrafter"/>
</dbReference>
<organism evidence="20 21">
    <name type="scientific">Permianibacter aggregans</name>
    <dbReference type="NCBI Taxonomy" id="1510150"/>
    <lineage>
        <taxon>Bacteria</taxon>
        <taxon>Pseudomonadati</taxon>
        <taxon>Pseudomonadota</taxon>
        <taxon>Gammaproteobacteria</taxon>
        <taxon>Pseudomonadales</taxon>
        <taxon>Pseudomonadaceae</taxon>
        <taxon>Permianibacter</taxon>
    </lineage>
</organism>
<dbReference type="PANTHER" id="PTHR38689:SF1">
    <property type="entry name" value="SUCCINATE DEHYDROGENASE HYDROPHOBIC MEMBRANE ANCHOR SUBUNIT"/>
    <property type="match status" value="1"/>
</dbReference>
<evidence type="ECO:0000256" key="11">
    <source>
        <dbReference type="ARBA" id="ARBA00022723"/>
    </source>
</evidence>
<evidence type="ECO:0000256" key="15">
    <source>
        <dbReference type="ARBA" id="ARBA00023136"/>
    </source>
</evidence>
<dbReference type="GO" id="GO:0020037">
    <property type="term" value="F:heme binding"/>
    <property type="evidence" value="ECO:0007669"/>
    <property type="project" value="InterPro"/>
</dbReference>
<evidence type="ECO:0000256" key="10">
    <source>
        <dbReference type="ARBA" id="ARBA00022692"/>
    </source>
</evidence>
<keyword evidence="13 19" id="KW-1133">Transmembrane helix</keyword>
<dbReference type="GO" id="GO:0006099">
    <property type="term" value="P:tricarboxylic acid cycle"/>
    <property type="evidence" value="ECO:0007669"/>
    <property type="project" value="UniProtKB-UniRule"/>
</dbReference>
<dbReference type="CDD" id="cd03494">
    <property type="entry name" value="SQR_TypeC_SdhD"/>
    <property type="match status" value="1"/>
</dbReference>
<keyword evidence="7 16" id="KW-0997">Cell inner membrane</keyword>
<feature type="binding site" description="axial binding residue" evidence="18">
    <location>
        <position position="75"/>
    </location>
    <ligand>
        <name>heme</name>
        <dbReference type="ChEBI" id="CHEBI:30413"/>
        <note>ligand shared with second transmembrane subunit</note>
    </ligand>
    <ligandPart>
        <name>Fe</name>
        <dbReference type="ChEBI" id="CHEBI:18248"/>
    </ligandPart>
</feature>
<evidence type="ECO:0000313" key="21">
    <source>
        <dbReference type="Proteomes" id="UP000295375"/>
    </source>
</evidence>
<feature type="binding site" evidence="17">
    <location>
        <position position="87"/>
    </location>
    <ligand>
        <name>a ubiquinone</name>
        <dbReference type="ChEBI" id="CHEBI:16389"/>
    </ligand>
</feature>
<keyword evidence="10 19" id="KW-0812">Transmembrane</keyword>
<keyword evidence="11 18" id="KW-0479">Metal-binding</keyword>
<dbReference type="EMBL" id="SNYM01000019">
    <property type="protein sequence ID" value="TDQ45547.1"/>
    <property type="molecule type" value="Genomic_DNA"/>
</dbReference>
<evidence type="ECO:0000256" key="8">
    <source>
        <dbReference type="ARBA" id="ARBA00022532"/>
    </source>
</evidence>
<dbReference type="SUPFAM" id="SSF81343">
    <property type="entry name" value="Fumarate reductase respiratory complex transmembrane subunits"/>
    <property type="match status" value="1"/>
</dbReference>
<feature type="transmembrane region" description="Helical" evidence="19">
    <location>
        <begin position="96"/>
        <end position="117"/>
    </location>
</feature>
<evidence type="ECO:0000256" key="5">
    <source>
        <dbReference type="ARBA" id="ARBA00022448"/>
    </source>
</evidence>
<dbReference type="AlphaFoldDB" id="A0A4V3D6W7"/>
<comment type="function">
    <text evidence="1 16">Membrane-anchoring subunit of succinate dehydrogenase (SDH).</text>
</comment>
<dbReference type="GO" id="GO:0005886">
    <property type="term" value="C:plasma membrane"/>
    <property type="evidence" value="ECO:0007669"/>
    <property type="project" value="UniProtKB-SubCell"/>
</dbReference>
<protein>
    <recommendedName>
        <fullName evidence="4 16">Succinate dehydrogenase hydrophobic membrane anchor subunit</fullName>
    </recommendedName>
</protein>
<sequence length="119" mass="12957">MVRQATTFGRSGLHDWVVQRLSAVVLLAYALYVGGYLLGVALGSGEMTHGLWLNLFTSPIMKIATMIAVFAVVAHAWIGIWTVLTDYVKPVGVRFVAQSLLIVTCLGLLLWGLVILWGV</sequence>
<dbReference type="OrthoDB" id="5612767at2"/>
<keyword evidence="21" id="KW-1185">Reference proteome</keyword>
<evidence type="ECO:0000256" key="19">
    <source>
        <dbReference type="SAM" id="Phobius"/>
    </source>
</evidence>
<keyword evidence="12 16" id="KW-0249">Electron transport</keyword>
<dbReference type="GO" id="GO:0017004">
    <property type="term" value="P:cytochrome complex assembly"/>
    <property type="evidence" value="ECO:0007669"/>
    <property type="project" value="TreeGrafter"/>
</dbReference>
<keyword evidence="14 18" id="KW-0408">Iron</keyword>
<dbReference type="InterPro" id="IPR000701">
    <property type="entry name" value="SuccDH_FuR_B_TM-su"/>
</dbReference>
<dbReference type="InterPro" id="IPR034804">
    <property type="entry name" value="SQR/QFR_C/D"/>
</dbReference>
<dbReference type="NCBIfam" id="TIGR02968">
    <property type="entry name" value="succ_dehyd_anc"/>
    <property type="match status" value="1"/>
</dbReference>
<evidence type="ECO:0000256" key="4">
    <source>
        <dbReference type="ARBA" id="ARBA00019425"/>
    </source>
</evidence>
<evidence type="ECO:0000256" key="16">
    <source>
        <dbReference type="PIRNR" id="PIRNR000169"/>
    </source>
</evidence>
<evidence type="ECO:0000256" key="12">
    <source>
        <dbReference type="ARBA" id="ARBA00022982"/>
    </source>
</evidence>
<keyword evidence="5 16" id="KW-0813">Transport</keyword>
<keyword evidence="6 16" id="KW-1003">Cell membrane</keyword>
<dbReference type="RefSeq" id="WP_133592592.1">
    <property type="nucleotide sequence ID" value="NZ_CP037953.1"/>
</dbReference>
<dbReference type="UniPathway" id="UPA00223"/>
<evidence type="ECO:0000256" key="1">
    <source>
        <dbReference type="ARBA" id="ARBA00004050"/>
    </source>
</evidence>
<dbReference type="Pfam" id="PF01127">
    <property type="entry name" value="Sdh_cyt"/>
    <property type="match status" value="1"/>
</dbReference>
<proteinExistence type="predicted"/>
<evidence type="ECO:0000256" key="17">
    <source>
        <dbReference type="PIRSR" id="PIRSR000169-1"/>
    </source>
</evidence>
<evidence type="ECO:0000256" key="9">
    <source>
        <dbReference type="ARBA" id="ARBA00022617"/>
    </source>
</evidence>
<dbReference type="GO" id="GO:0046872">
    <property type="term" value="F:metal ion binding"/>
    <property type="evidence" value="ECO:0007669"/>
    <property type="project" value="UniProtKB-KW"/>
</dbReference>
<dbReference type="Proteomes" id="UP000295375">
    <property type="component" value="Unassembled WGS sequence"/>
</dbReference>
<gene>
    <name evidence="20" type="ORF">EV696_11915</name>
</gene>
<evidence type="ECO:0000256" key="14">
    <source>
        <dbReference type="ARBA" id="ARBA00023004"/>
    </source>
</evidence>
<evidence type="ECO:0000256" key="7">
    <source>
        <dbReference type="ARBA" id="ARBA00022519"/>
    </source>
</evidence>
<dbReference type="PANTHER" id="PTHR38689">
    <property type="entry name" value="SUCCINATE DEHYDROGENASE HYDROPHOBIC MEMBRANE ANCHOR SUBUNIT"/>
    <property type="match status" value="1"/>
</dbReference>
<keyword evidence="8 16" id="KW-0816">Tricarboxylic acid cycle</keyword>
<feature type="transmembrane region" description="Helical" evidence="19">
    <location>
        <begin position="63"/>
        <end position="84"/>
    </location>
</feature>
<dbReference type="InterPro" id="IPR014312">
    <property type="entry name" value="Succ_DH_anchor"/>
</dbReference>
<comment type="pathway">
    <text evidence="3 16">Carbohydrate metabolism; tricarboxylic acid cycle.</text>
</comment>
<comment type="subcellular location">
    <subcellularLocation>
        <location evidence="2 16">Cell inner membrane</location>
        <topology evidence="2 16">Multi-pass membrane protein</topology>
    </subcellularLocation>
</comment>
<evidence type="ECO:0000256" key="3">
    <source>
        <dbReference type="ARBA" id="ARBA00005163"/>
    </source>
</evidence>
<evidence type="ECO:0000256" key="18">
    <source>
        <dbReference type="PIRSR" id="PIRSR000169-2"/>
    </source>
</evidence>
<keyword evidence="9 18" id="KW-0349">Heme</keyword>
<dbReference type="Gene3D" id="1.20.1300.10">
    <property type="entry name" value="Fumarate reductase/succinate dehydrogenase, transmembrane subunit"/>
    <property type="match status" value="1"/>
</dbReference>